<evidence type="ECO:0000313" key="2">
    <source>
        <dbReference type="EMBL" id="OLP77503.1"/>
    </source>
</evidence>
<name>A0A1Q9C3K2_SYMMI</name>
<proteinExistence type="predicted"/>
<organism evidence="2 3">
    <name type="scientific">Symbiodinium microadriaticum</name>
    <name type="common">Dinoflagellate</name>
    <name type="synonym">Zooxanthella microadriatica</name>
    <dbReference type="NCBI Taxonomy" id="2951"/>
    <lineage>
        <taxon>Eukaryota</taxon>
        <taxon>Sar</taxon>
        <taxon>Alveolata</taxon>
        <taxon>Dinophyceae</taxon>
        <taxon>Suessiales</taxon>
        <taxon>Symbiodiniaceae</taxon>
        <taxon>Symbiodinium</taxon>
    </lineage>
</organism>
<dbReference type="OrthoDB" id="10280453at2759"/>
<dbReference type="EMBL" id="LSRX01001754">
    <property type="protein sequence ID" value="OLP77503.1"/>
    <property type="molecule type" value="Genomic_DNA"/>
</dbReference>
<gene>
    <name evidence="2" type="ORF">AK812_SmicGene42427</name>
</gene>
<reference evidence="2 3" key="1">
    <citation type="submission" date="2016-02" db="EMBL/GenBank/DDBJ databases">
        <title>Genome analysis of coral dinoflagellate symbionts highlights evolutionary adaptations to a symbiotic lifestyle.</title>
        <authorList>
            <person name="Aranda M."/>
            <person name="Li Y."/>
            <person name="Liew Y.J."/>
            <person name="Baumgarten S."/>
            <person name="Simakov O."/>
            <person name="Wilson M."/>
            <person name="Piel J."/>
            <person name="Ashoor H."/>
            <person name="Bougouffa S."/>
            <person name="Bajic V.B."/>
            <person name="Ryu T."/>
            <person name="Ravasi T."/>
            <person name="Bayer T."/>
            <person name="Micklem G."/>
            <person name="Kim H."/>
            <person name="Bhak J."/>
            <person name="Lajeunesse T.C."/>
            <person name="Voolstra C.R."/>
        </authorList>
    </citation>
    <scope>NUCLEOTIDE SEQUENCE [LARGE SCALE GENOMIC DNA]</scope>
    <source>
        <strain evidence="2 3">CCMP2467</strain>
    </source>
</reference>
<keyword evidence="3" id="KW-1185">Reference proteome</keyword>
<protein>
    <submittedName>
        <fullName evidence="2">Uncharacterized protein</fullName>
    </submittedName>
</protein>
<accession>A0A1Q9C3K2</accession>
<evidence type="ECO:0000256" key="1">
    <source>
        <dbReference type="SAM" id="MobiDB-lite"/>
    </source>
</evidence>
<dbReference type="Proteomes" id="UP000186817">
    <property type="component" value="Unassembled WGS sequence"/>
</dbReference>
<feature type="region of interest" description="Disordered" evidence="1">
    <location>
        <begin position="185"/>
        <end position="212"/>
    </location>
</feature>
<evidence type="ECO:0000313" key="3">
    <source>
        <dbReference type="Proteomes" id="UP000186817"/>
    </source>
</evidence>
<sequence length="408" mass="43492">MGWQEVETDALHSLSQLDASPDAGSERPAATDGSLSNLAQPPSPADNIGKVGALSEPTAVRKKHEGGASVAGQQFSPPLSYACLSVPPPEAWRLIDFITDAVRQVSDRVRLVYLITRLDLTGEWEAAHAQGLLYVLDQDGNEIEGWAETADGPEWAELRARPGPWRHRRIPYGQEAYAGAPLSTTSTTTIETSPDPPSLLHVRGSRQRPPSCADPGTLPFEVLPAQLAQTRVRVLPASCLHLAQSAGGGFSPAGTFTVFCDMSEPQFLAADAAWTVDQYLRTAAARAESRPRLIRVINVPLPGLPTPQLTVTTTAAEEGSVTLPLDARDLGGDIFAITIGPAATPGGVLDALVQISPDLAPALQALHAVDGVFLQDDLGQHYFVANVIPVILYGSALARPQSLKWFQY</sequence>
<feature type="region of interest" description="Disordered" evidence="1">
    <location>
        <begin position="1"/>
        <end position="51"/>
    </location>
</feature>
<comment type="caution">
    <text evidence="2">The sequence shown here is derived from an EMBL/GenBank/DDBJ whole genome shotgun (WGS) entry which is preliminary data.</text>
</comment>
<dbReference type="AlphaFoldDB" id="A0A1Q9C3K2"/>